<evidence type="ECO:0000256" key="3">
    <source>
        <dbReference type="ARBA" id="ARBA00009155"/>
    </source>
</evidence>
<dbReference type="Proteomes" id="UP001174909">
    <property type="component" value="Unassembled WGS sequence"/>
</dbReference>
<name>A0AA35S5Y7_GEOBA</name>
<evidence type="ECO:0000256" key="4">
    <source>
        <dbReference type="ARBA" id="ARBA00022490"/>
    </source>
</evidence>
<evidence type="ECO:0000259" key="14">
    <source>
        <dbReference type="Pfam" id="PF14382"/>
    </source>
</evidence>
<dbReference type="CDD" id="cd22525">
    <property type="entry name" value="KH-I_Rrp4_eukar"/>
    <property type="match status" value="1"/>
</dbReference>
<feature type="domain" description="RRP4 S1" evidence="16">
    <location>
        <begin position="56"/>
        <end position="128"/>
    </location>
</feature>
<dbReference type="GO" id="GO:0000467">
    <property type="term" value="P:exonucleolytic trimming to generate mature 3'-end of 5.8S rRNA from tricistronic rRNA transcript (SSU-rRNA, 5.8S rRNA, LSU-rRNA)"/>
    <property type="evidence" value="ECO:0007669"/>
    <property type="project" value="TreeGrafter"/>
</dbReference>
<dbReference type="Gene3D" id="2.40.50.100">
    <property type="match status" value="1"/>
</dbReference>
<dbReference type="SUPFAM" id="SSF54791">
    <property type="entry name" value="Eukaryotic type KH-domain (KH-domain type I)"/>
    <property type="match status" value="1"/>
</dbReference>
<feature type="domain" description="Exosome complex component N-terminal" evidence="14">
    <location>
        <begin position="6"/>
        <end position="43"/>
    </location>
</feature>
<evidence type="ECO:0000256" key="11">
    <source>
        <dbReference type="ARBA" id="ARBA00063049"/>
    </source>
</evidence>
<proteinExistence type="inferred from homology"/>
<keyword evidence="9" id="KW-0539">Nucleus</keyword>
<evidence type="ECO:0000256" key="7">
    <source>
        <dbReference type="ARBA" id="ARBA00022835"/>
    </source>
</evidence>
<evidence type="ECO:0000256" key="1">
    <source>
        <dbReference type="ARBA" id="ARBA00004496"/>
    </source>
</evidence>
<protein>
    <recommendedName>
        <fullName evidence="12">Exosome complex component RRP4</fullName>
    </recommendedName>
    <alternativeName>
        <fullName evidence="13">Exosome component 2</fullName>
    </alternativeName>
    <alternativeName>
        <fullName evidence="10">Ribosomal RNA-processing protein 4</fullName>
    </alternativeName>
</protein>
<comment type="caution">
    <text evidence="17">The sequence shown here is derived from an EMBL/GenBank/DDBJ whole genome shotgun (WGS) entry which is preliminary data.</text>
</comment>
<dbReference type="GO" id="GO:0071038">
    <property type="term" value="P:TRAMP-dependent tRNA surveillance pathway"/>
    <property type="evidence" value="ECO:0007669"/>
    <property type="project" value="TreeGrafter"/>
</dbReference>
<dbReference type="GO" id="GO:0005730">
    <property type="term" value="C:nucleolus"/>
    <property type="evidence" value="ECO:0007669"/>
    <property type="project" value="UniProtKB-SubCell"/>
</dbReference>
<dbReference type="AlphaFoldDB" id="A0AA35S5Y7"/>
<dbReference type="CDD" id="cd05789">
    <property type="entry name" value="S1_Rrp4"/>
    <property type="match status" value="1"/>
</dbReference>
<keyword evidence="18" id="KW-1185">Reference proteome</keyword>
<evidence type="ECO:0000256" key="12">
    <source>
        <dbReference type="ARBA" id="ARBA00071123"/>
    </source>
</evidence>
<dbReference type="Gene3D" id="2.40.50.140">
    <property type="entry name" value="Nucleic acid-binding proteins"/>
    <property type="match status" value="1"/>
</dbReference>
<dbReference type="GO" id="GO:0071051">
    <property type="term" value="P:poly(A)-dependent snoRNA 3'-end processing"/>
    <property type="evidence" value="ECO:0007669"/>
    <property type="project" value="TreeGrafter"/>
</dbReference>
<dbReference type="GO" id="GO:0071034">
    <property type="term" value="P:CUT catabolic process"/>
    <property type="evidence" value="ECO:0007669"/>
    <property type="project" value="TreeGrafter"/>
</dbReference>
<gene>
    <name evidence="17" type="ORF">GBAR_LOCUS13349</name>
</gene>
<keyword evidence="4" id="KW-0963">Cytoplasm</keyword>
<evidence type="ECO:0000313" key="17">
    <source>
        <dbReference type="EMBL" id="CAI8022787.1"/>
    </source>
</evidence>
<dbReference type="FunFam" id="2.40.50.100:FF:000022">
    <property type="entry name" value="Exosome complex component RRP4"/>
    <property type="match status" value="1"/>
</dbReference>
<dbReference type="InterPro" id="IPR026699">
    <property type="entry name" value="Exosome_RNA_bind1/RRP40/RRP4"/>
</dbReference>
<evidence type="ECO:0000259" key="16">
    <source>
        <dbReference type="Pfam" id="PF21266"/>
    </source>
</evidence>
<dbReference type="InterPro" id="IPR036612">
    <property type="entry name" value="KH_dom_type_1_sf"/>
</dbReference>
<sequence>METLHLVAPGDVITTDTGFMRGHGTYHSDDGKLVASVAGVVQRINRLISVRPLQSRYAGEVGDVVVGRIVEVQQKRWKVDTFSRLESVLLLSSINLPGGVLRRRSAQDELMMRTYFTEGDLISAEVQQVFSDGSLSLHTRSLKYGKLKKGCLITVPPSLVKRCKNHFHNMLCGASVIIGNNGYVWISSMEVDQEDQILLNPRDEPDTTREKDIAITREERETIARLRNCIQALVARKLTLFDTSIQYTFDASRGYEVKELLREDVMQEITEPARNID</sequence>
<evidence type="ECO:0000256" key="8">
    <source>
        <dbReference type="ARBA" id="ARBA00022884"/>
    </source>
</evidence>
<dbReference type="InterPro" id="IPR025721">
    <property type="entry name" value="Exosome_cplx_N_dom"/>
</dbReference>
<dbReference type="FunFam" id="2.40.50.140:FF:000038">
    <property type="entry name" value="Exosome complex component RRP4"/>
    <property type="match status" value="1"/>
</dbReference>
<evidence type="ECO:0000256" key="2">
    <source>
        <dbReference type="ARBA" id="ARBA00004604"/>
    </source>
</evidence>
<evidence type="ECO:0000256" key="6">
    <source>
        <dbReference type="ARBA" id="ARBA00022553"/>
    </source>
</evidence>
<dbReference type="Pfam" id="PF15985">
    <property type="entry name" value="KH_6"/>
    <property type="match status" value="1"/>
</dbReference>
<dbReference type="PANTHER" id="PTHR21321">
    <property type="entry name" value="PNAS-3 RELATED"/>
    <property type="match status" value="1"/>
</dbReference>
<dbReference type="GO" id="GO:0003723">
    <property type="term" value="F:RNA binding"/>
    <property type="evidence" value="ECO:0007669"/>
    <property type="project" value="UniProtKB-KW"/>
</dbReference>
<dbReference type="PANTHER" id="PTHR21321:SF4">
    <property type="entry name" value="EXOSOME COMPLEX COMPONENT RRP4"/>
    <property type="match status" value="1"/>
</dbReference>
<keyword evidence="8" id="KW-0694">RNA-binding</keyword>
<dbReference type="SUPFAM" id="SSF110324">
    <property type="entry name" value="Ribosomal L27 protein-like"/>
    <property type="match status" value="1"/>
</dbReference>
<dbReference type="InterPro" id="IPR004088">
    <property type="entry name" value="KH_dom_type_1"/>
</dbReference>
<evidence type="ECO:0000313" key="18">
    <source>
        <dbReference type="Proteomes" id="UP001174909"/>
    </source>
</evidence>
<dbReference type="Pfam" id="PF14382">
    <property type="entry name" value="ECR1_N"/>
    <property type="match status" value="1"/>
</dbReference>
<dbReference type="EMBL" id="CASHTH010001979">
    <property type="protein sequence ID" value="CAI8022787.1"/>
    <property type="molecule type" value="Genomic_DNA"/>
</dbReference>
<comment type="similarity">
    <text evidence="3">Belongs to the RRP4 family.</text>
</comment>
<evidence type="ECO:0000256" key="10">
    <source>
        <dbReference type="ARBA" id="ARBA00032383"/>
    </source>
</evidence>
<dbReference type="SUPFAM" id="SSF50249">
    <property type="entry name" value="Nucleic acid-binding proteins"/>
    <property type="match status" value="1"/>
</dbReference>
<dbReference type="GO" id="GO:0071035">
    <property type="term" value="P:nuclear polyadenylation-dependent rRNA catabolic process"/>
    <property type="evidence" value="ECO:0007669"/>
    <property type="project" value="TreeGrafter"/>
</dbReference>
<dbReference type="GO" id="GO:0000177">
    <property type="term" value="C:cytoplasmic exosome (RNase complex)"/>
    <property type="evidence" value="ECO:0007669"/>
    <property type="project" value="TreeGrafter"/>
</dbReference>
<dbReference type="Pfam" id="PF21266">
    <property type="entry name" value="S1_RRP4"/>
    <property type="match status" value="1"/>
</dbReference>
<dbReference type="InterPro" id="IPR012340">
    <property type="entry name" value="NA-bd_OB-fold"/>
</dbReference>
<feature type="domain" description="K Homology" evidence="15">
    <location>
        <begin position="150"/>
        <end position="190"/>
    </location>
</feature>
<dbReference type="GO" id="GO:0000176">
    <property type="term" value="C:nuclear exosome (RNase complex)"/>
    <property type="evidence" value="ECO:0007669"/>
    <property type="project" value="TreeGrafter"/>
</dbReference>
<organism evidence="17 18">
    <name type="scientific">Geodia barretti</name>
    <name type="common">Barrett's horny sponge</name>
    <dbReference type="NCBI Taxonomy" id="519541"/>
    <lineage>
        <taxon>Eukaryota</taxon>
        <taxon>Metazoa</taxon>
        <taxon>Porifera</taxon>
        <taxon>Demospongiae</taxon>
        <taxon>Heteroscleromorpha</taxon>
        <taxon>Tetractinellida</taxon>
        <taxon>Astrophorina</taxon>
        <taxon>Geodiidae</taxon>
        <taxon>Geodia</taxon>
    </lineage>
</organism>
<comment type="subunit">
    <text evidence="11">Component of the RNA exosome core complex (Exo-9), composed of EXOSC1, EXOSC2, EXOSC3, EXOSC4, EXOSC5, EXOSC6, EXOSC7, EXOSC8 and EXOSC9; within the complex interacts with EXOSC4 and EXOSC7. The catalytically inactive RNA exosome core complex (Exo-9) associates with the catalytic subunit EXOSC10/RRP6. Exo-9 may associate with DIS3 to form the nucleolar exosome complex, or DIS3L to form the cytoplasmic exosome complex. Exo-9 is formed by a hexameric base ring consisting of the heterodimers EXOSC4-EXOSC9, EXOSC5-EXOSC8 and EXOSC6-EXOSC7, and a cap ring consisting of EXOSC1, EXOSC2 and EXOSC3. The RNA exosome complex associates with cofactors C1D/RRP47, MPHOSPH6/MPP6 and MTREX/MTR4. Interacts with GTPBP1. Interacts with ZFP36L1 (via N-terminus).</text>
</comment>
<reference evidence="17" key="1">
    <citation type="submission" date="2023-03" db="EMBL/GenBank/DDBJ databases">
        <authorList>
            <person name="Steffen K."/>
            <person name="Cardenas P."/>
        </authorList>
    </citation>
    <scope>NUCLEOTIDE SEQUENCE</scope>
</reference>
<dbReference type="GO" id="GO:0034475">
    <property type="term" value="P:U4 snRNA 3'-end processing"/>
    <property type="evidence" value="ECO:0007669"/>
    <property type="project" value="TreeGrafter"/>
</dbReference>
<evidence type="ECO:0000256" key="9">
    <source>
        <dbReference type="ARBA" id="ARBA00023242"/>
    </source>
</evidence>
<evidence type="ECO:0000256" key="13">
    <source>
        <dbReference type="ARBA" id="ARBA00083627"/>
    </source>
</evidence>
<keyword evidence="5" id="KW-0698">rRNA processing</keyword>
<accession>A0AA35S5Y7</accession>
<evidence type="ECO:0000256" key="5">
    <source>
        <dbReference type="ARBA" id="ARBA00022552"/>
    </source>
</evidence>
<comment type="subcellular location">
    <subcellularLocation>
        <location evidence="1">Cytoplasm</location>
    </subcellularLocation>
    <subcellularLocation>
        <location evidence="2">Nucleus</location>
        <location evidence="2">Nucleolus</location>
    </subcellularLocation>
</comment>
<keyword evidence="7" id="KW-0271">Exosome</keyword>
<evidence type="ECO:0000259" key="15">
    <source>
        <dbReference type="Pfam" id="PF15985"/>
    </source>
</evidence>
<dbReference type="InterPro" id="IPR048565">
    <property type="entry name" value="S1_RRP4"/>
</dbReference>
<keyword evidence="6" id="KW-0597">Phosphoprotein</keyword>